<evidence type="ECO:0000256" key="15">
    <source>
        <dbReference type="SAM" id="MobiDB-lite"/>
    </source>
</evidence>
<dbReference type="PROSITE" id="PS00109">
    <property type="entry name" value="PROTEIN_KINASE_TYR"/>
    <property type="match status" value="1"/>
</dbReference>
<dbReference type="PANTHER" id="PTHR24416:SF525">
    <property type="entry name" value="INSULIN-LIKE RECEPTOR"/>
    <property type="match status" value="1"/>
</dbReference>
<dbReference type="InterPro" id="IPR050122">
    <property type="entry name" value="RTK"/>
</dbReference>
<evidence type="ECO:0000256" key="8">
    <source>
        <dbReference type="ARBA" id="ARBA00022777"/>
    </source>
</evidence>
<dbReference type="GO" id="GO:0043560">
    <property type="term" value="F:insulin receptor substrate binding"/>
    <property type="evidence" value="ECO:0007669"/>
    <property type="project" value="TreeGrafter"/>
</dbReference>
<evidence type="ECO:0000256" key="14">
    <source>
        <dbReference type="ARBA" id="ARBA00051243"/>
    </source>
</evidence>
<dbReference type="Gene3D" id="1.10.510.10">
    <property type="entry name" value="Transferase(Phosphotransferase) domain 1"/>
    <property type="match status" value="1"/>
</dbReference>
<dbReference type="InterPro" id="IPR002011">
    <property type="entry name" value="Tyr_kinase_rcpt_2_CS"/>
</dbReference>
<proteinExistence type="predicted"/>
<dbReference type="OrthoDB" id="546826at2759"/>
<keyword evidence="18" id="KW-1185">Reference proteome</keyword>
<dbReference type="PROSITE" id="PS00239">
    <property type="entry name" value="RECEPTOR_TYR_KIN_II"/>
    <property type="match status" value="1"/>
</dbReference>
<dbReference type="PRINTS" id="PR00109">
    <property type="entry name" value="TYRKINASE"/>
</dbReference>
<dbReference type="FunFam" id="1.10.510.10:FF:000528">
    <property type="entry name" value="Tyrosine-protein kinase receptor"/>
    <property type="match status" value="1"/>
</dbReference>
<dbReference type="InterPro" id="IPR020635">
    <property type="entry name" value="Tyr_kinase_cat_dom"/>
</dbReference>
<comment type="subcellular location">
    <subcellularLocation>
        <location evidence="1">Membrane</location>
        <topology evidence="1">Single-pass type I membrane protein</topology>
    </subcellularLocation>
</comment>
<keyword evidence="9" id="KW-0067">ATP-binding</keyword>
<evidence type="ECO:0000256" key="12">
    <source>
        <dbReference type="ARBA" id="ARBA00023137"/>
    </source>
</evidence>
<dbReference type="InterPro" id="IPR008266">
    <property type="entry name" value="Tyr_kinase_AS"/>
</dbReference>
<dbReference type="EC" id="2.7.10.1" evidence="2"/>
<evidence type="ECO:0000256" key="7">
    <source>
        <dbReference type="ARBA" id="ARBA00022741"/>
    </source>
</evidence>
<evidence type="ECO:0000256" key="5">
    <source>
        <dbReference type="ARBA" id="ARBA00022729"/>
    </source>
</evidence>
<evidence type="ECO:0000259" key="16">
    <source>
        <dbReference type="PROSITE" id="PS50011"/>
    </source>
</evidence>
<evidence type="ECO:0000256" key="11">
    <source>
        <dbReference type="ARBA" id="ARBA00023136"/>
    </source>
</evidence>
<gene>
    <name evidence="17" type="ORF">PACLA_8A076559</name>
</gene>
<feature type="domain" description="Protein kinase" evidence="16">
    <location>
        <begin position="1"/>
        <end position="192"/>
    </location>
</feature>
<keyword evidence="17" id="KW-0675">Receptor</keyword>
<feature type="compositionally biased region" description="Basic and acidic residues" evidence="15">
    <location>
        <begin position="236"/>
        <end position="246"/>
    </location>
</feature>
<dbReference type="AlphaFoldDB" id="A0A6S7JK95"/>
<protein>
    <recommendedName>
        <fullName evidence="2">receptor protein-tyrosine kinase</fullName>
        <ecNumber evidence="2">2.7.10.1</ecNumber>
    </recommendedName>
</protein>
<evidence type="ECO:0000256" key="6">
    <source>
        <dbReference type="ARBA" id="ARBA00022737"/>
    </source>
</evidence>
<dbReference type="GO" id="GO:0051897">
    <property type="term" value="P:positive regulation of phosphatidylinositol 3-kinase/protein kinase B signal transduction"/>
    <property type="evidence" value="ECO:0007669"/>
    <property type="project" value="TreeGrafter"/>
</dbReference>
<keyword evidence="8" id="KW-0418">Kinase</keyword>
<dbReference type="GO" id="GO:0030424">
    <property type="term" value="C:axon"/>
    <property type="evidence" value="ECO:0007669"/>
    <property type="project" value="TreeGrafter"/>
</dbReference>
<dbReference type="SUPFAM" id="SSF56112">
    <property type="entry name" value="Protein kinase-like (PK-like)"/>
    <property type="match status" value="1"/>
</dbReference>
<evidence type="ECO:0000256" key="10">
    <source>
        <dbReference type="ARBA" id="ARBA00022989"/>
    </source>
</evidence>
<keyword evidence="5" id="KW-0732">Signal</keyword>
<keyword evidence="4" id="KW-0812">Transmembrane</keyword>
<dbReference type="SMART" id="SM00219">
    <property type="entry name" value="TyrKc"/>
    <property type="match status" value="1"/>
</dbReference>
<keyword evidence="7" id="KW-0547">Nucleotide-binding</keyword>
<evidence type="ECO:0000313" key="17">
    <source>
        <dbReference type="EMBL" id="CAB4011648.1"/>
    </source>
</evidence>
<sequence length="246" mass="28339">MELMENGDLKSFLRKRRPDAEEEPSLPPPTDIELYQMAAEIADGMAYLSDRKFVHRDLAARNCMVSGSHTCKIGDFGMARDVYETDYYRKGGKGFLPVRWMAPESLKDGIFCSASDVWSYGVVLWEMATLAEQPYQGKSNEEVMKYVLDGNIMDIPESCPRKLMEIMLLCWQYKPRLRQPFLSIVETLEGYLSIEFTERSFYHNDRLRNETDTSSLVSLTTENDNLSELPDISTNHVEKNPRESFV</sequence>
<keyword evidence="12" id="KW-0829">Tyrosine-protein kinase</keyword>
<keyword evidence="11" id="KW-0472">Membrane</keyword>
<evidence type="ECO:0000256" key="4">
    <source>
        <dbReference type="ARBA" id="ARBA00022692"/>
    </source>
</evidence>
<comment type="catalytic activity">
    <reaction evidence="14">
        <text>L-tyrosyl-[protein] + ATP = O-phospho-L-tyrosyl-[protein] + ADP + H(+)</text>
        <dbReference type="Rhea" id="RHEA:10596"/>
        <dbReference type="Rhea" id="RHEA-COMP:10136"/>
        <dbReference type="Rhea" id="RHEA-COMP:20101"/>
        <dbReference type="ChEBI" id="CHEBI:15378"/>
        <dbReference type="ChEBI" id="CHEBI:30616"/>
        <dbReference type="ChEBI" id="CHEBI:46858"/>
        <dbReference type="ChEBI" id="CHEBI:61978"/>
        <dbReference type="ChEBI" id="CHEBI:456216"/>
        <dbReference type="EC" id="2.7.10.1"/>
    </reaction>
</comment>
<dbReference type="EMBL" id="CACRXK020007218">
    <property type="protein sequence ID" value="CAB4011648.1"/>
    <property type="molecule type" value="Genomic_DNA"/>
</dbReference>
<dbReference type="GO" id="GO:0005899">
    <property type="term" value="C:insulin receptor complex"/>
    <property type="evidence" value="ECO:0007669"/>
    <property type="project" value="TreeGrafter"/>
</dbReference>
<evidence type="ECO:0000256" key="13">
    <source>
        <dbReference type="ARBA" id="ARBA00023157"/>
    </source>
</evidence>
<feature type="region of interest" description="Disordered" evidence="15">
    <location>
        <begin position="1"/>
        <end position="29"/>
    </location>
</feature>
<accession>A0A6S7JK95</accession>
<name>A0A6S7JK95_PARCT</name>
<dbReference type="InterPro" id="IPR001245">
    <property type="entry name" value="Ser-Thr/Tyr_kinase_cat_dom"/>
</dbReference>
<comment type="caution">
    <text evidence="17">The sequence shown here is derived from an EMBL/GenBank/DDBJ whole genome shotgun (WGS) entry which is preliminary data.</text>
</comment>
<evidence type="ECO:0000256" key="1">
    <source>
        <dbReference type="ARBA" id="ARBA00004479"/>
    </source>
</evidence>
<organism evidence="17 18">
    <name type="scientific">Paramuricea clavata</name>
    <name type="common">Red gorgonian</name>
    <name type="synonym">Violescent sea-whip</name>
    <dbReference type="NCBI Taxonomy" id="317549"/>
    <lineage>
        <taxon>Eukaryota</taxon>
        <taxon>Metazoa</taxon>
        <taxon>Cnidaria</taxon>
        <taxon>Anthozoa</taxon>
        <taxon>Octocorallia</taxon>
        <taxon>Malacalcyonacea</taxon>
        <taxon>Plexauridae</taxon>
        <taxon>Paramuricea</taxon>
    </lineage>
</organism>
<evidence type="ECO:0000256" key="3">
    <source>
        <dbReference type="ARBA" id="ARBA00022679"/>
    </source>
</evidence>
<dbReference type="GO" id="GO:0005009">
    <property type="term" value="F:insulin receptor activity"/>
    <property type="evidence" value="ECO:0007669"/>
    <property type="project" value="TreeGrafter"/>
</dbReference>
<dbReference type="GO" id="GO:0042593">
    <property type="term" value="P:glucose homeostasis"/>
    <property type="evidence" value="ECO:0007669"/>
    <property type="project" value="TreeGrafter"/>
</dbReference>
<dbReference type="GO" id="GO:0005524">
    <property type="term" value="F:ATP binding"/>
    <property type="evidence" value="ECO:0007669"/>
    <property type="project" value="UniProtKB-KW"/>
</dbReference>
<evidence type="ECO:0000313" key="18">
    <source>
        <dbReference type="Proteomes" id="UP001152795"/>
    </source>
</evidence>
<dbReference type="InterPro" id="IPR000719">
    <property type="entry name" value="Prot_kinase_dom"/>
</dbReference>
<keyword evidence="3" id="KW-0808">Transferase</keyword>
<dbReference type="GO" id="GO:0043410">
    <property type="term" value="P:positive regulation of MAPK cascade"/>
    <property type="evidence" value="ECO:0007669"/>
    <property type="project" value="TreeGrafter"/>
</dbReference>
<dbReference type="PANTHER" id="PTHR24416">
    <property type="entry name" value="TYROSINE-PROTEIN KINASE RECEPTOR"/>
    <property type="match status" value="1"/>
</dbReference>
<dbReference type="InterPro" id="IPR011009">
    <property type="entry name" value="Kinase-like_dom_sf"/>
</dbReference>
<dbReference type="Proteomes" id="UP001152795">
    <property type="component" value="Unassembled WGS sequence"/>
</dbReference>
<feature type="region of interest" description="Disordered" evidence="15">
    <location>
        <begin position="227"/>
        <end position="246"/>
    </location>
</feature>
<dbReference type="Pfam" id="PF07714">
    <property type="entry name" value="PK_Tyr_Ser-Thr"/>
    <property type="match status" value="1"/>
</dbReference>
<keyword evidence="13" id="KW-1015">Disulfide bond</keyword>
<keyword evidence="6" id="KW-0677">Repeat</keyword>
<dbReference type="PROSITE" id="PS50011">
    <property type="entry name" value="PROTEIN_KINASE_DOM"/>
    <property type="match status" value="1"/>
</dbReference>
<keyword evidence="10" id="KW-1133">Transmembrane helix</keyword>
<reference evidence="17" key="1">
    <citation type="submission" date="2020-04" db="EMBL/GenBank/DDBJ databases">
        <authorList>
            <person name="Alioto T."/>
            <person name="Alioto T."/>
            <person name="Gomez Garrido J."/>
        </authorList>
    </citation>
    <scope>NUCLEOTIDE SEQUENCE</scope>
    <source>
        <strain evidence="17">A484AB</strain>
    </source>
</reference>
<evidence type="ECO:0000256" key="9">
    <source>
        <dbReference type="ARBA" id="ARBA00022840"/>
    </source>
</evidence>
<evidence type="ECO:0000256" key="2">
    <source>
        <dbReference type="ARBA" id="ARBA00011902"/>
    </source>
</evidence>